<dbReference type="AlphaFoldDB" id="H2U228"/>
<keyword evidence="5 7" id="KW-1133">Transmembrane helix</keyword>
<feature type="transmembrane region" description="Helical" evidence="7">
    <location>
        <begin position="83"/>
        <end position="104"/>
    </location>
</feature>
<evidence type="ECO:0000313" key="9">
    <source>
        <dbReference type="Proteomes" id="UP000005226"/>
    </source>
</evidence>
<feature type="transmembrane region" description="Helical" evidence="7">
    <location>
        <begin position="321"/>
        <end position="348"/>
    </location>
</feature>
<keyword evidence="6 7" id="KW-0472">Membrane</keyword>
<dbReference type="eggNOG" id="KOG4790">
    <property type="taxonomic scope" value="Eukaryota"/>
</dbReference>
<dbReference type="GO" id="GO:0005886">
    <property type="term" value="C:plasma membrane"/>
    <property type="evidence" value="ECO:0007669"/>
    <property type="project" value="UniProtKB-SubCell"/>
</dbReference>
<evidence type="ECO:0000256" key="1">
    <source>
        <dbReference type="ARBA" id="ARBA00004651"/>
    </source>
</evidence>
<evidence type="ECO:0000256" key="7">
    <source>
        <dbReference type="RuleBase" id="RU910716"/>
    </source>
</evidence>
<name>H2U228_TAKRU</name>
<evidence type="ECO:0000256" key="6">
    <source>
        <dbReference type="ARBA" id="ARBA00023136"/>
    </source>
</evidence>
<reference evidence="8" key="2">
    <citation type="submission" date="2025-08" db="UniProtKB">
        <authorList>
            <consortium name="Ensembl"/>
        </authorList>
    </citation>
    <scope>IDENTIFICATION</scope>
</reference>
<feature type="transmembrane region" description="Helical" evidence="7">
    <location>
        <begin position="12"/>
        <end position="34"/>
    </location>
</feature>
<keyword evidence="9" id="KW-1185">Reference proteome</keyword>
<protein>
    <recommendedName>
        <fullName evidence="7">XK-related protein</fullName>
    </recommendedName>
</protein>
<reference evidence="8 9" key="1">
    <citation type="journal article" date="2011" name="Genome Biol. Evol.">
        <title>Integration of the genetic map and genome assembly of fugu facilitates insights into distinct features of genome evolution in teleosts and mammals.</title>
        <authorList>
            <person name="Kai W."/>
            <person name="Kikuchi K."/>
            <person name="Tohari S."/>
            <person name="Chew A.K."/>
            <person name="Tay A."/>
            <person name="Fujiwara A."/>
            <person name="Hosoya S."/>
            <person name="Suetake H."/>
            <person name="Naruse K."/>
            <person name="Brenner S."/>
            <person name="Suzuki Y."/>
            <person name="Venkatesh B."/>
        </authorList>
    </citation>
    <scope>NUCLEOTIDE SEQUENCE [LARGE SCALE GENOMIC DNA]</scope>
</reference>
<dbReference type="OrthoDB" id="8190653at2759"/>
<dbReference type="Pfam" id="PF09815">
    <property type="entry name" value="XK-related"/>
    <property type="match status" value="1"/>
</dbReference>
<evidence type="ECO:0000256" key="4">
    <source>
        <dbReference type="ARBA" id="ARBA00022692"/>
    </source>
</evidence>
<gene>
    <name evidence="8" type="primary">xkr9</name>
</gene>
<dbReference type="GeneID" id="497095"/>
<dbReference type="InParanoid" id="H2U228"/>
<feature type="transmembrane region" description="Helical" evidence="7">
    <location>
        <begin position="225"/>
        <end position="248"/>
    </location>
</feature>
<comment type="subcellular location">
    <subcellularLocation>
        <location evidence="1">Cell membrane</location>
        <topology evidence="1">Multi-pass membrane protein</topology>
    </subcellularLocation>
    <subcellularLocation>
        <location evidence="7">Membrane</location>
        <topology evidence="7">Multi-pass membrane protein</topology>
    </subcellularLocation>
</comment>
<evidence type="ECO:0000256" key="5">
    <source>
        <dbReference type="ARBA" id="ARBA00022989"/>
    </source>
</evidence>
<accession>H2U228</accession>
<sequence>MSYFTKLRWFLTIAGLFMYMADICTDAVLVFTYFKEKHFAFAALTLLFVVVGLLVTQLFSSAWYLDDLNLGLIKPEAETPLPGVSTCGLAALHLLGMGIFVRYYHLLSQGFRLVWRTAELPGETLKHQHHLLFSLTADLSMLRLMEAFLESVPQLLLQLYITLGRQECSLIQSVGMTISFLNAAWALVDYRRCLRKSLPDVNEMPFGFPTVIYLLYKLGTITSHIFGYALFLIFCTYSTVALAFIWLVGTIWTHSLHTDFCSSRSLEFLYRAIVGVILTFTFFNVKGQGTRDVMIIYYFFHSLINILGPLLLFILRPELLAFSVLLCVSVLMASGSVLGLVCLVIYYLKLHPKKACREADEVDGLGTKEQPKQRLKNFIHP</sequence>
<dbReference type="RefSeq" id="XP_011606164.2">
    <property type="nucleotide sequence ID" value="XM_011607862.2"/>
</dbReference>
<proteinExistence type="inferred from homology"/>
<feature type="transmembrane region" description="Helical" evidence="7">
    <location>
        <begin position="297"/>
        <end position="315"/>
    </location>
</feature>
<evidence type="ECO:0000256" key="3">
    <source>
        <dbReference type="ARBA" id="ARBA00022475"/>
    </source>
</evidence>
<keyword evidence="3" id="KW-1003">Cell membrane</keyword>
<dbReference type="InterPro" id="IPR018629">
    <property type="entry name" value="XK-rel"/>
</dbReference>
<dbReference type="Proteomes" id="UP000005226">
    <property type="component" value="Chromosome 10"/>
</dbReference>
<dbReference type="GeneTree" id="ENSGT01140000282565"/>
<feature type="transmembrane region" description="Helical" evidence="7">
    <location>
        <begin position="41"/>
        <end position="63"/>
    </location>
</feature>
<comment type="similarity">
    <text evidence="2 7">Belongs to the XK family.</text>
</comment>
<keyword evidence="4 7" id="KW-0812">Transmembrane</keyword>
<dbReference type="Ensembl" id="ENSTRUT00000031107.3">
    <property type="protein sequence ID" value="ENSTRUP00000030989.3"/>
    <property type="gene ID" value="ENSTRUG00000012239.3"/>
</dbReference>
<dbReference type="PANTHER" id="PTHR16024">
    <property type="entry name" value="XK-RELATED PROTEIN"/>
    <property type="match status" value="1"/>
</dbReference>
<dbReference type="InterPro" id="IPR050895">
    <property type="entry name" value="XK-related_scramblase"/>
</dbReference>
<reference evidence="8" key="3">
    <citation type="submission" date="2025-09" db="UniProtKB">
        <authorList>
            <consortium name="Ensembl"/>
        </authorList>
    </citation>
    <scope>IDENTIFICATION</scope>
</reference>
<evidence type="ECO:0000313" key="8">
    <source>
        <dbReference type="Ensembl" id="ENSTRUP00000030989.3"/>
    </source>
</evidence>
<evidence type="ECO:0000256" key="2">
    <source>
        <dbReference type="ARBA" id="ARBA00008789"/>
    </source>
</evidence>
<dbReference type="PANTHER" id="PTHR16024:SF13">
    <property type="entry name" value="XK-RELATED PROTEIN 9"/>
    <property type="match status" value="1"/>
</dbReference>
<dbReference type="RefSeq" id="XP_029698278.1">
    <property type="nucleotide sequence ID" value="XM_029842418.1"/>
</dbReference>
<dbReference type="OMA" id="CENNAVI"/>
<organism evidence="8 9">
    <name type="scientific">Takifugu rubripes</name>
    <name type="common">Japanese pufferfish</name>
    <name type="synonym">Fugu rubripes</name>
    <dbReference type="NCBI Taxonomy" id="31033"/>
    <lineage>
        <taxon>Eukaryota</taxon>
        <taxon>Metazoa</taxon>
        <taxon>Chordata</taxon>
        <taxon>Craniata</taxon>
        <taxon>Vertebrata</taxon>
        <taxon>Euteleostomi</taxon>
        <taxon>Actinopterygii</taxon>
        <taxon>Neopterygii</taxon>
        <taxon>Teleostei</taxon>
        <taxon>Neoteleostei</taxon>
        <taxon>Acanthomorphata</taxon>
        <taxon>Eupercaria</taxon>
        <taxon>Tetraodontiformes</taxon>
        <taxon>Tetradontoidea</taxon>
        <taxon>Tetraodontidae</taxon>
        <taxon>Takifugu</taxon>
    </lineage>
</organism>
<feature type="transmembrane region" description="Helical" evidence="7">
    <location>
        <begin position="268"/>
        <end position="285"/>
    </location>
</feature>
<dbReference type="CTD" id="389668"/>